<dbReference type="InterPro" id="IPR027417">
    <property type="entry name" value="P-loop_NTPase"/>
</dbReference>
<reference evidence="3 4" key="1">
    <citation type="submission" date="2023-04" db="EMBL/GenBank/DDBJ databases">
        <title>Genome Sequence of Selenomonas sputigena ATCC 33150.</title>
        <authorList>
            <person name="Miller D.P."/>
            <person name="Anvari S."/>
            <person name="Polson S.W."/>
            <person name="Macdonald M."/>
            <person name="Mcdowell J.V."/>
        </authorList>
    </citation>
    <scope>NUCLEOTIDE SEQUENCE [LARGE SCALE GENOMIC DNA]</scope>
    <source>
        <strain evidence="3 4">ATCC 33150</strain>
    </source>
</reference>
<keyword evidence="3" id="KW-0067">ATP-binding</keyword>
<dbReference type="SUPFAM" id="SSF52540">
    <property type="entry name" value="P-loop containing nucleoside triphosphate hydrolases"/>
    <property type="match status" value="1"/>
</dbReference>
<dbReference type="EMBL" id="JARVLH010000008">
    <property type="protein sequence ID" value="MEX5286127.1"/>
    <property type="molecule type" value="Genomic_DNA"/>
</dbReference>
<dbReference type="Pfam" id="PF13635">
    <property type="entry name" value="DUF4143"/>
    <property type="match status" value="1"/>
</dbReference>
<dbReference type="Proteomes" id="UP001559623">
    <property type="component" value="Unassembled WGS sequence"/>
</dbReference>
<name>A0ABV3X7F4_9FIRM</name>
<evidence type="ECO:0000259" key="2">
    <source>
        <dbReference type="Pfam" id="PF13635"/>
    </source>
</evidence>
<feature type="domain" description="AAA" evidence="1">
    <location>
        <begin position="22"/>
        <end position="151"/>
    </location>
</feature>
<dbReference type="PANTHER" id="PTHR33295">
    <property type="entry name" value="ATPASE"/>
    <property type="match status" value="1"/>
</dbReference>
<comment type="caution">
    <text evidence="3">The sequence shown here is derived from an EMBL/GenBank/DDBJ whole genome shotgun (WGS) entry which is preliminary data.</text>
</comment>
<evidence type="ECO:0000313" key="4">
    <source>
        <dbReference type="Proteomes" id="UP001559623"/>
    </source>
</evidence>
<gene>
    <name evidence="3" type="ORF">QCO44_10945</name>
</gene>
<feature type="domain" description="DUF4143" evidence="2">
    <location>
        <begin position="202"/>
        <end position="343"/>
    </location>
</feature>
<dbReference type="PANTHER" id="PTHR33295:SF20">
    <property type="entry name" value="ATPASE"/>
    <property type="match status" value="1"/>
</dbReference>
<dbReference type="GO" id="GO:0005524">
    <property type="term" value="F:ATP binding"/>
    <property type="evidence" value="ECO:0007669"/>
    <property type="project" value="UniProtKB-KW"/>
</dbReference>
<dbReference type="Pfam" id="PF13173">
    <property type="entry name" value="AAA_14"/>
    <property type="match status" value="1"/>
</dbReference>
<keyword evidence="4" id="KW-1185">Reference proteome</keyword>
<dbReference type="RefSeq" id="WP_368847848.1">
    <property type="nucleotide sequence ID" value="NZ_CP194411.1"/>
</dbReference>
<sequence>MKLIERATYMDFLQRNRERPIIKVVSGVRRCGKSTLFSLYQQYLLQDGVSGEQIHVINFEDLAFEELQEYHALYDYVCERLVTGKWNYVFLDEVQHVPHFEKAVDSLFIKENVDLYITGSNAYFMSGELATLLSGRYVELRMLPLSFREFCSRDDLREKFSLSELYEKYTRESSFPYAMQLEGREKDVHEYLQGIYSTILLKDVVARLRIADAKMLESVTKYIFLHVGSLLSPKKIADSMTSAGRKIDGKTVERYLQGLQDGLLVYQADRFQLVGKEVLRINPKYYVVDAAMRFFLIGRKGQDTGHVLENIVYLELLRRGYEVYVGALPGGEVDFVAQDESGQSYYQVSESTQQPEVLARELKSLQALKDNYPKYLLTFDEVNATADYGGIKKRNVLRWLLGEE</sequence>
<proteinExistence type="predicted"/>
<organism evidence="3 4">
    <name type="scientific">Selenomonas sputigena</name>
    <dbReference type="NCBI Taxonomy" id="69823"/>
    <lineage>
        <taxon>Bacteria</taxon>
        <taxon>Bacillati</taxon>
        <taxon>Bacillota</taxon>
        <taxon>Negativicutes</taxon>
        <taxon>Selenomonadales</taxon>
        <taxon>Selenomonadaceae</taxon>
        <taxon>Selenomonas</taxon>
    </lineage>
</organism>
<dbReference type="InterPro" id="IPR025420">
    <property type="entry name" value="DUF4143"/>
</dbReference>
<dbReference type="InterPro" id="IPR041682">
    <property type="entry name" value="AAA_14"/>
</dbReference>
<evidence type="ECO:0000313" key="3">
    <source>
        <dbReference type="EMBL" id="MEX5286127.1"/>
    </source>
</evidence>
<accession>A0ABV3X7F4</accession>
<keyword evidence="3" id="KW-0547">Nucleotide-binding</keyword>
<protein>
    <submittedName>
        <fullName evidence="3">ATP-binding protein</fullName>
    </submittedName>
</protein>
<evidence type="ECO:0000259" key="1">
    <source>
        <dbReference type="Pfam" id="PF13173"/>
    </source>
</evidence>